<protein>
    <submittedName>
        <fullName evidence="1">Uncharacterized protein</fullName>
    </submittedName>
</protein>
<dbReference type="STRING" id="454194.PYK22_00330"/>
<organism evidence="1 2">
    <name type="scientific">Pyrinomonas methylaliphatogenes</name>
    <dbReference type="NCBI Taxonomy" id="454194"/>
    <lineage>
        <taxon>Bacteria</taxon>
        <taxon>Pseudomonadati</taxon>
        <taxon>Acidobacteriota</taxon>
        <taxon>Blastocatellia</taxon>
        <taxon>Blastocatellales</taxon>
        <taxon>Pyrinomonadaceae</taxon>
        <taxon>Pyrinomonas</taxon>
    </lineage>
</organism>
<sequence length="110" mass="12827">MIRERHTVTYQTRLRLDDESAAALDRYAELFGCVERKLFARLCAGAKASQVKPDFCRRYGLTARQFNSVRVTLEGKMAAARRVLPQRIEELRWRIARAHKVIKRLARRAP</sequence>
<name>A0A0B6WUG3_9BACT</name>
<evidence type="ECO:0000313" key="1">
    <source>
        <dbReference type="EMBL" id="CDM64337.1"/>
    </source>
</evidence>
<dbReference type="Proteomes" id="UP000031518">
    <property type="component" value="Unassembled WGS sequence"/>
</dbReference>
<proteinExistence type="predicted"/>
<accession>A0A0B6WUG3</accession>
<evidence type="ECO:0000313" key="2">
    <source>
        <dbReference type="Proteomes" id="UP000031518"/>
    </source>
</evidence>
<reference evidence="1 2" key="2">
    <citation type="submission" date="2015-01" db="EMBL/GenBank/DDBJ databases">
        <title>Complete genome sequence of Pyrinomonas methylaliphatogenes type strain K22T.</title>
        <authorList>
            <person name="Lee K.C.Y."/>
            <person name="Power J.F."/>
            <person name="Dunfield P.F."/>
            <person name="Morgan X.C."/>
            <person name="Huttenhower C."/>
            <person name="Stott M.B."/>
        </authorList>
    </citation>
    <scope>NUCLEOTIDE SEQUENCE [LARGE SCALE GENOMIC DNA]</scope>
    <source>
        <strain evidence="1 2">K22</strain>
    </source>
</reference>
<reference evidence="1 2" key="1">
    <citation type="submission" date="2013-12" db="EMBL/GenBank/DDBJ databases">
        <authorList>
            <person name="Stott M."/>
        </authorList>
    </citation>
    <scope>NUCLEOTIDE SEQUENCE [LARGE SCALE GENOMIC DNA]</scope>
    <source>
        <strain evidence="1 2">K22</strain>
    </source>
</reference>
<dbReference type="EMBL" id="CBXV010000001">
    <property type="protein sequence ID" value="CDM64337.1"/>
    <property type="molecule type" value="Genomic_DNA"/>
</dbReference>
<dbReference type="AlphaFoldDB" id="A0A0B6WUG3"/>
<gene>
    <name evidence="1" type="ORF">PYK22_00330</name>
</gene>
<keyword evidence="2" id="KW-1185">Reference proteome</keyword>